<dbReference type="SUPFAM" id="SSF51735">
    <property type="entry name" value="NAD(P)-binding Rossmann-fold domains"/>
    <property type="match status" value="1"/>
</dbReference>
<evidence type="ECO:0000313" key="3">
    <source>
        <dbReference type="Proteomes" id="UP000322876"/>
    </source>
</evidence>
<dbReference type="RefSeq" id="WP_149266368.1">
    <property type="nucleotide sequence ID" value="NZ_VFJB01000005.1"/>
</dbReference>
<dbReference type="Proteomes" id="UP000322876">
    <property type="component" value="Unassembled WGS sequence"/>
</dbReference>
<dbReference type="Gene3D" id="3.90.25.10">
    <property type="entry name" value="UDP-galactose 4-epimerase, domain 1"/>
    <property type="match status" value="1"/>
</dbReference>
<protein>
    <submittedName>
        <fullName evidence="2">NAD(P)-dependent oxidoreductase</fullName>
    </submittedName>
</protein>
<proteinExistence type="predicted"/>
<organism evidence="2 3">
    <name type="scientific">Deferribacter autotrophicus</name>
    <dbReference type="NCBI Taxonomy" id="500465"/>
    <lineage>
        <taxon>Bacteria</taxon>
        <taxon>Pseudomonadati</taxon>
        <taxon>Deferribacterota</taxon>
        <taxon>Deferribacteres</taxon>
        <taxon>Deferribacterales</taxon>
        <taxon>Deferribacteraceae</taxon>
        <taxon>Deferribacter</taxon>
    </lineage>
</organism>
<evidence type="ECO:0000259" key="1">
    <source>
        <dbReference type="Pfam" id="PF16363"/>
    </source>
</evidence>
<dbReference type="InterPro" id="IPR016040">
    <property type="entry name" value="NAD(P)-bd_dom"/>
</dbReference>
<evidence type="ECO:0000313" key="2">
    <source>
        <dbReference type="EMBL" id="KAA0258047.1"/>
    </source>
</evidence>
<accession>A0A5A8F7E5</accession>
<dbReference type="Pfam" id="PF16363">
    <property type="entry name" value="GDP_Man_Dehyd"/>
    <property type="match status" value="1"/>
</dbReference>
<dbReference type="AlphaFoldDB" id="A0A5A8F7E5"/>
<dbReference type="PANTHER" id="PTHR43000">
    <property type="entry name" value="DTDP-D-GLUCOSE 4,6-DEHYDRATASE-RELATED"/>
    <property type="match status" value="1"/>
</dbReference>
<comment type="caution">
    <text evidence="2">The sequence shown here is derived from an EMBL/GenBank/DDBJ whole genome shotgun (WGS) entry which is preliminary data.</text>
</comment>
<gene>
    <name evidence="2" type="ORF">FHQ18_06530</name>
</gene>
<reference evidence="2 3" key="1">
    <citation type="submission" date="2019-06" db="EMBL/GenBank/DDBJ databases">
        <title>Genomic insights into carbon and energy metabolism of Deferribacter autotrophicus revealed new metabolic traits in the phylum Deferribacteres.</title>
        <authorList>
            <person name="Slobodkin A.I."/>
            <person name="Slobodkina G.B."/>
            <person name="Allioux M."/>
            <person name="Alain K."/>
            <person name="Jebbar M."/>
            <person name="Shadrin V."/>
            <person name="Kublanov I.V."/>
            <person name="Toshchakov S.V."/>
            <person name="Bonch-Osmolovskaya E.A."/>
        </authorList>
    </citation>
    <scope>NUCLEOTIDE SEQUENCE [LARGE SCALE GENOMIC DNA]</scope>
    <source>
        <strain evidence="2 3">SL50</strain>
    </source>
</reference>
<sequence length="332" mass="38070">MKNILISGALGFLGSNLSIFLAKNFPMYNIIAIDNEKDHKYVKNKQKFDNFNNILYIKGDLKDNSLINNILNEHKSMFNRFSFGSINSIYAFAFDSNMEIFDTSSSKNLINNVYSTINLGIAAINNWQSLNDKNFIYVSSTDVYGFNETDSQFNEESKLMPSSLKGSIHAANELILQSFHFDYNLPVTIFRISNFFGPGCQHKNIPTTILKNIFFNNPITLNISKHSIINVIFYDDLIYGLEHGLKIKGTYDIFNLGGENIPIIDFVEIAITIAKYKFNRIFDNEINYQVDKNNNSSISIDKTYEILGWKNYTILEEAIEKTFAYFASNYII</sequence>
<dbReference type="InterPro" id="IPR036291">
    <property type="entry name" value="NAD(P)-bd_dom_sf"/>
</dbReference>
<dbReference type="EMBL" id="VFJB01000005">
    <property type="protein sequence ID" value="KAA0258047.1"/>
    <property type="molecule type" value="Genomic_DNA"/>
</dbReference>
<name>A0A5A8F7E5_9BACT</name>
<dbReference type="OrthoDB" id="9795501at2"/>
<dbReference type="Gene3D" id="3.40.50.720">
    <property type="entry name" value="NAD(P)-binding Rossmann-like Domain"/>
    <property type="match status" value="1"/>
</dbReference>
<keyword evidence="3" id="KW-1185">Reference proteome</keyword>
<feature type="domain" description="NAD(P)-binding" evidence="1">
    <location>
        <begin position="5"/>
        <end position="321"/>
    </location>
</feature>